<feature type="transmembrane region" description="Helical" evidence="1">
    <location>
        <begin position="172"/>
        <end position="194"/>
    </location>
</feature>
<proteinExistence type="predicted"/>
<name>A0A9X7FX66_BACTU</name>
<feature type="transmembrane region" description="Helical" evidence="1">
    <location>
        <begin position="201"/>
        <end position="223"/>
    </location>
</feature>
<dbReference type="AlphaFoldDB" id="A0A9X7FX66"/>
<keyword evidence="1" id="KW-0812">Transmembrane</keyword>
<keyword evidence="1" id="KW-1133">Transmembrane helix</keyword>
<keyword evidence="1" id="KW-0472">Membrane</keyword>
<dbReference type="RefSeq" id="WP_098640301.1">
    <property type="nucleotide sequence ID" value="NZ_NVCO01000016.1"/>
</dbReference>
<gene>
    <name evidence="2" type="ORF">COK72_06520</name>
</gene>
<protein>
    <submittedName>
        <fullName evidence="2">Uncharacterized protein</fullName>
    </submittedName>
</protein>
<feature type="transmembrane region" description="Helical" evidence="1">
    <location>
        <begin position="115"/>
        <end position="139"/>
    </location>
</feature>
<evidence type="ECO:0000313" key="2">
    <source>
        <dbReference type="EMBL" id="PFT49197.1"/>
    </source>
</evidence>
<feature type="transmembrane region" description="Helical" evidence="1">
    <location>
        <begin position="77"/>
        <end position="94"/>
    </location>
</feature>
<sequence length="277" mass="31968">MRIFGLLLKRDFFIGVNKVKKSFLLLLGVNLLVLMYPIYVNNHYNPDELFSFWDVIGKGIGGTPIVLVKEKIFEFPYTWLLLQLCIATAIGNFIKDDLFSHSCFVYIRAKSIWKLWASKVLFCLILTIVFYILLFLLVYCAWDVSGKTTNEWTIYSESLIQSTKLQLSQEQMVLYSIILNFSGTVLITIIYSTLSLIMRTVYSYIVCVCVLFSSVFSDNYILLGNESMLVRQPLFGQDIFTSIYISIMVQFTLSLMFVIIGGIYLLRLEIYGDNNEE</sequence>
<evidence type="ECO:0000256" key="1">
    <source>
        <dbReference type="SAM" id="Phobius"/>
    </source>
</evidence>
<dbReference type="Proteomes" id="UP000226106">
    <property type="component" value="Unassembled WGS sequence"/>
</dbReference>
<reference evidence="2 3" key="1">
    <citation type="submission" date="2017-09" db="EMBL/GenBank/DDBJ databases">
        <title>Large-scale bioinformatics analysis of Bacillus genomes uncovers conserved roles of natural products in bacterial physiology.</title>
        <authorList>
            <consortium name="Agbiome Team Llc"/>
            <person name="Bleich R.M."/>
            <person name="Grubbs K.J."/>
            <person name="Santa Maria K.C."/>
            <person name="Allen S.E."/>
            <person name="Farag S."/>
            <person name="Shank E.A."/>
            <person name="Bowers A."/>
        </authorList>
    </citation>
    <scope>NUCLEOTIDE SEQUENCE [LARGE SCALE GENOMIC DNA]</scope>
    <source>
        <strain evidence="2 3">AFS065400</strain>
    </source>
</reference>
<dbReference type="EMBL" id="NVCO01000016">
    <property type="protein sequence ID" value="PFT49197.1"/>
    <property type="molecule type" value="Genomic_DNA"/>
</dbReference>
<accession>A0A9X7FX66</accession>
<feature type="transmembrane region" description="Helical" evidence="1">
    <location>
        <begin position="243"/>
        <end position="266"/>
    </location>
</feature>
<comment type="caution">
    <text evidence="2">The sequence shown here is derived from an EMBL/GenBank/DDBJ whole genome shotgun (WGS) entry which is preliminary data.</text>
</comment>
<evidence type="ECO:0000313" key="3">
    <source>
        <dbReference type="Proteomes" id="UP000226106"/>
    </source>
</evidence>
<feature type="transmembrane region" description="Helical" evidence="1">
    <location>
        <begin position="21"/>
        <end position="39"/>
    </location>
</feature>
<organism evidence="2 3">
    <name type="scientific">Bacillus thuringiensis</name>
    <dbReference type="NCBI Taxonomy" id="1428"/>
    <lineage>
        <taxon>Bacteria</taxon>
        <taxon>Bacillati</taxon>
        <taxon>Bacillota</taxon>
        <taxon>Bacilli</taxon>
        <taxon>Bacillales</taxon>
        <taxon>Bacillaceae</taxon>
        <taxon>Bacillus</taxon>
        <taxon>Bacillus cereus group</taxon>
    </lineage>
</organism>